<dbReference type="AlphaFoldDB" id="A0A251MYM3"/>
<reference evidence="2 3" key="1">
    <citation type="journal article" date="2013" name="Nat. Genet.">
        <title>The high-quality draft genome of peach (Prunus persica) identifies unique patterns of genetic diversity, domestication and genome evolution.</title>
        <authorList>
            <consortium name="International Peach Genome Initiative"/>
            <person name="Verde I."/>
            <person name="Abbott A.G."/>
            <person name="Scalabrin S."/>
            <person name="Jung S."/>
            <person name="Shu S."/>
            <person name="Marroni F."/>
            <person name="Zhebentyayeva T."/>
            <person name="Dettori M.T."/>
            <person name="Grimwood J."/>
            <person name="Cattonaro F."/>
            <person name="Zuccolo A."/>
            <person name="Rossini L."/>
            <person name="Jenkins J."/>
            <person name="Vendramin E."/>
            <person name="Meisel L.A."/>
            <person name="Decroocq V."/>
            <person name="Sosinski B."/>
            <person name="Prochnik S."/>
            <person name="Mitros T."/>
            <person name="Policriti A."/>
            <person name="Cipriani G."/>
            <person name="Dondini L."/>
            <person name="Ficklin S."/>
            <person name="Goodstein D.M."/>
            <person name="Xuan P."/>
            <person name="Del Fabbro C."/>
            <person name="Aramini V."/>
            <person name="Copetti D."/>
            <person name="Gonzalez S."/>
            <person name="Horner D.S."/>
            <person name="Falchi R."/>
            <person name="Lucas S."/>
            <person name="Mica E."/>
            <person name="Maldonado J."/>
            <person name="Lazzari B."/>
            <person name="Bielenberg D."/>
            <person name="Pirona R."/>
            <person name="Miculan M."/>
            <person name="Barakat A."/>
            <person name="Testolin R."/>
            <person name="Stella A."/>
            <person name="Tartarini S."/>
            <person name="Tonutti P."/>
            <person name="Arus P."/>
            <person name="Orellana A."/>
            <person name="Wells C."/>
            <person name="Main D."/>
            <person name="Vizzotto G."/>
            <person name="Silva H."/>
            <person name="Salamini F."/>
            <person name="Schmutz J."/>
            <person name="Morgante M."/>
            <person name="Rokhsar D.S."/>
        </authorList>
    </citation>
    <scope>NUCLEOTIDE SEQUENCE [LARGE SCALE GENOMIC DNA]</scope>
    <source>
        <strain evidence="3">cv. Nemared</strain>
    </source>
</reference>
<dbReference type="Gramene" id="ONH92153">
    <property type="protein sequence ID" value="ONH92153"/>
    <property type="gene ID" value="PRUPE_8G158700"/>
</dbReference>
<dbReference type="InterPro" id="IPR004345">
    <property type="entry name" value="TB2_DP1_HVA22"/>
</dbReference>
<evidence type="ECO:0000256" key="1">
    <source>
        <dbReference type="RuleBase" id="RU362006"/>
    </source>
</evidence>
<sequence>MLGSFLPRVLLMVFGYAYPAYECYKTLDHTPEIGRLLFWCRYWIVVAMLTVLERFGDALFSWVPIYNEAKFALFIYLWYWREERTDHLYNRFRELVVPREAKIDRIRDKARNLANQSCQEAMNCGRKGVCAILNYVSSHQSAPQPHSD</sequence>
<dbReference type="Proteomes" id="UP000006882">
    <property type="component" value="Chromosome G8"/>
</dbReference>
<evidence type="ECO:0000313" key="2">
    <source>
        <dbReference type="EMBL" id="ONH92153.1"/>
    </source>
</evidence>
<proteinExistence type="inferred from homology"/>
<keyword evidence="3" id="KW-1185">Reference proteome</keyword>
<comment type="subcellular location">
    <subcellularLocation>
        <location evidence="1">Membrane</location>
        <topology evidence="1">Multi-pass membrane protein</topology>
    </subcellularLocation>
</comment>
<dbReference type="PANTHER" id="PTHR12300">
    <property type="entry name" value="HVA22-LIKE PROTEINS"/>
    <property type="match status" value="1"/>
</dbReference>
<dbReference type="Pfam" id="PF03134">
    <property type="entry name" value="TB2_DP1_HVA22"/>
    <property type="match status" value="1"/>
</dbReference>
<name>A0A251MYM3_PRUPE</name>
<dbReference type="eggNOG" id="KOG1726">
    <property type="taxonomic scope" value="Eukaryota"/>
</dbReference>
<dbReference type="OrthoDB" id="434647at2759"/>
<organism evidence="2 3">
    <name type="scientific">Prunus persica</name>
    <name type="common">Peach</name>
    <name type="synonym">Amygdalus persica</name>
    <dbReference type="NCBI Taxonomy" id="3760"/>
    <lineage>
        <taxon>Eukaryota</taxon>
        <taxon>Viridiplantae</taxon>
        <taxon>Streptophyta</taxon>
        <taxon>Embryophyta</taxon>
        <taxon>Tracheophyta</taxon>
        <taxon>Spermatophyta</taxon>
        <taxon>Magnoliopsida</taxon>
        <taxon>eudicotyledons</taxon>
        <taxon>Gunneridae</taxon>
        <taxon>Pentapetalae</taxon>
        <taxon>rosids</taxon>
        <taxon>fabids</taxon>
        <taxon>Rosales</taxon>
        <taxon>Rosaceae</taxon>
        <taxon>Amygdaloideae</taxon>
        <taxon>Amygdaleae</taxon>
        <taxon>Prunus</taxon>
    </lineage>
</organism>
<dbReference type="PANTHER" id="PTHR12300:SF117">
    <property type="entry name" value="LP05237P-RELATED"/>
    <property type="match status" value="1"/>
</dbReference>
<evidence type="ECO:0000313" key="3">
    <source>
        <dbReference type="Proteomes" id="UP000006882"/>
    </source>
</evidence>
<dbReference type="EMBL" id="CM007658">
    <property type="protein sequence ID" value="ONH92153.1"/>
    <property type="molecule type" value="Genomic_DNA"/>
</dbReference>
<dbReference type="GO" id="GO:0016020">
    <property type="term" value="C:membrane"/>
    <property type="evidence" value="ECO:0007669"/>
    <property type="project" value="UniProtKB-SubCell"/>
</dbReference>
<accession>A0A251MYM3</accession>
<gene>
    <name evidence="2" type="ORF">PRUPE_8G158700</name>
</gene>
<comment type="similarity">
    <text evidence="1">Belongs to the DP1 family.</text>
</comment>
<protein>
    <recommendedName>
        <fullName evidence="1">HVA22-like protein</fullName>
    </recommendedName>
</protein>